<accession>A0A1H8U5M4</accession>
<evidence type="ECO:0000256" key="1">
    <source>
        <dbReference type="SAM" id="Phobius"/>
    </source>
</evidence>
<name>A0A1H8U5M4_9BRAD</name>
<keyword evidence="1" id="KW-1133">Transmembrane helix</keyword>
<evidence type="ECO:0000313" key="2">
    <source>
        <dbReference type="EMBL" id="SEO98356.1"/>
    </source>
</evidence>
<dbReference type="Pfam" id="PF03929">
    <property type="entry name" value="PepSY_TM"/>
    <property type="match status" value="1"/>
</dbReference>
<dbReference type="EMBL" id="FODT01000006">
    <property type="protein sequence ID" value="SEO98356.1"/>
    <property type="molecule type" value="Genomic_DNA"/>
</dbReference>
<keyword evidence="1" id="KW-0812">Transmembrane</keyword>
<dbReference type="PANTHER" id="PTHR34219:SF6">
    <property type="entry name" value="BLR3280 PROTEIN"/>
    <property type="match status" value="1"/>
</dbReference>
<reference evidence="3" key="1">
    <citation type="submission" date="2016-10" db="EMBL/GenBank/DDBJ databases">
        <authorList>
            <person name="Varghese N."/>
            <person name="Submissions S."/>
        </authorList>
    </citation>
    <scope>NUCLEOTIDE SEQUENCE [LARGE SCALE GENOMIC DNA]</scope>
    <source>
        <strain evidence="3">DSM 123</strain>
    </source>
</reference>
<dbReference type="AlphaFoldDB" id="A0A1H8U5M4"/>
<protein>
    <submittedName>
        <fullName evidence="2">Uncharacterized iron-regulated membrane protein</fullName>
    </submittedName>
</protein>
<dbReference type="RefSeq" id="WP_092684548.1">
    <property type="nucleotide sequence ID" value="NZ_FODT01000006.1"/>
</dbReference>
<keyword evidence="3" id="KW-1185">Reference proteome</keyword>
<dbReference type="InterPro" id="IPR005625">
    <property type="entry name" value="PepSY-ass_TM"/>
</dbReference>
<feature type="transmembrane region" description="Helical" evidence="1">
    <location>
        <begin position="255"/>
        <end position="281"/>
    </location>
</feature>
<organism evidence="2 3">
    <name type="scientific">Rhodopseudomonas pseudopalustris</name>
    <dbReference type="NCBI Taxonomy" id="1513892"/>
    <lineage>
        <taxon>Bacteria</taxon>
        <taxon>Pseudomonadati</taxon>
        <taxon>Pseudomonadota</taxon>
        <taxon>Alphaproteobacteria</taxon>
        <taxon>Hyphomicrobiales</taxon>
        <taxon>Nitrobacteraceae</taxon>
        <taxon>Rhodopseudomonas</taxon>
    </lineage>
</organism>
<feature type="transmembrane region" description="Helical" evidence="1">
    <location>
        <begin position="215"/>
        <end position="235"/>
    </location>
</feature>
<feature type="transmembrane region" description="Helical" evidence="1">
    <location>
        <begin position="455"/>
        <end position="476"/>
    </location>
</feature>
<evidence type="ECO:0000313" key="3">
    <source>
        <dbReference type="Proteomes" id="UP000199615"/>
    </source>
</evidence>
<dbReference type="OrthoDB" id="9760788at2"/>
<proteinExistence type="predicted"/>
<dbReference type="PANTHER" id="PTHR34219">
    <property type="entry name" value="IRON-REGULATED INNER MEMBRANE PROTEIN-RELATED"/>
    <property type="match status" value="1"/>
</dbReference>
<sequence>MRRVVRRLKRWLYLGHRWLGIASCVLFAIWFVSGVVMMYVAFPSFDTRERWASLPDLALSKVRLAPDQAMAAAELKRYPRELRLVMQNDEPVYRLLGADGRRQAISAVDGRVLGDITAEQALAVARSHPAAVAPRLLGVVERDQWSVTARFDPLRPMFLIGLGNDAGTELYVSQRSGEIVLDTTRHERVWNWLGAIPHWIYFTALRQDAPLWRQVVIGTSGICGLVAVSGIWIGLLRAGLRRRYAAGRITPYRGWMAWHHLTGLVAGVVVLTWMFSGWLSLNPFDLFTRRGDAREALQRYAGHDAPTVAAALPSRDRPGVVEARFIWVGGAPLMLLAHRAGSQSVVDPTSGASRTLSQDRIFAAAAQLLPEATMTLQQRLDQPDVYWYAHHLQRVLPVLRVGFDDVAETWFHLDPLSGEILGRSDRGLRVRRWLFNALHSFDFPLLLAHRPAWDIVVIGLSLAGLVVSISGVVIGWRRLVRG</sequence>
<feature type="transmembrane region" description="Helical" evidence="1">
    <location>
        <begin position="20"/>
        <end position="42"/>
    </location>
</feature>
<dbReference type="Proteomes" id="UP000199615">
    <property type="component" value="Unassembled WGS sequence"/>
</dbReference>
<keyword evidence="1" id="KW-0472">Membrane</keyword>
<gene>
    <name evidence="2" type="ORF">SAMN05444123_106296</name>
</gene>